<dbReference type="Gene3D" id="3.40.640.10">
    <property type="entry name" value="Type I PLP-dependent aspartate aminotransferase-like (Major domain)"/>
    <property type="match status" value="1"/>
</dbReference>
<proteinExistence type="predicted"/>
<evidence type="ECO:0000313" key="2">
    <source>
        <dbReference type="EMBL" id="XDO96670.1"/>
    </source>
</evidence>
<dbReference type="InterPro" id="IPR015424">
    <property type="entry name" value="PyrdxlP-dep_Trfase"/>
</dbReference>
<dbReference type="SUPFAM" id="SSF53383">
    <property type="entry name" value="PLP-dependent transferases"/>
    <property type="match status" value="1"/>
</dbReference>
<gene>
    <name evidence="2" type="ORF">ABOZ73_18180</name>
</gene>
<organism evidence="2">
    <name type="scientific">Caulobacter sp. 73W</name>
    <dbReference type="NCBI Taxonomy" id="3161137"/>
    <lineage>
        <taxon>Bacteria</taxon>
        <taxon>Pseudomonadati</taxon>
        <taxon>Pseudomonadota</taxon>
        <taxon>Alphaproteobacteria</taxon>
        <taxon>Caulobacterales</taxon>
        <taxon>Caulobacteraceae</taxon>
        <taxon>Caulobacter</taxon>
    </lineage>
</organism>
<name>A0AB39KS00_9CAUL</name>
<evidence type="ECO:0000259" key="1">
    <source>
        <dbReference type="Pfam" id="PF00155"/>
    </source>
</evidence>
<dbReference type="Gene3D" id="3.90.1150.10">
    <property type="entry name" value="Aspartate Aminotransferase, domain 1"/>
    <property type="match status" value="1"/>
</dbReference>
<dbReference type="Pfam" id="PF00155">
    <property type="entry name" value="Aminotran_1_2"/>
    <property type="match status" value="1"/>
</dbReference>
<dbReference type="EMBL" id="CP158375">
    <property type="protein sequence ID" value="XDO96670.1"/>
    <property type="molecule type" value="Genomic_DNA"/>
</dbReference>
<accession>A0AB39KS00</accession>
<dbReference type="CDD" id="cd00609">
    <property type="entry name" value="AAT_like"/>
    <property type="match status" value="1"/>
</dbReference>
<dbReference type="AlphaFoldDB" id="A0AB39KS00"/>
<dbReference type="RefSeq" id="WP_369059510.1">
    <property type="nucleotide sequence ID" value="NZ_CP158375.1"/>
</dbReference>
<protein>
    <submittedName>
        <fullName evidence="2">Pyridoxal phosphate-dependent aminotransferase</fullName>
    </submittedName>
</protein>
<feature type="domain" description="Aminotransferase class I/classII large" evidence="1">
    <location>
        <begin position="55"/>
        <end position="348"/>
    </location>
</feature>
<dbReference type="InterPro" id="IPR015421">
    <property type="entry name" value="PyrdxlP-dep_Trfase_major"/>
</dbReference>
<keyword evidence="2" id="KW-0808">Transferase</keyword>
<dbReference type="GO" id="GO:0008483">
    <property type="term" value="F:transaminase activity"/>
    <property type="evidence" value="ECO:0007669"/>
    <property type="project" value="UniProtKB-KW"/>
</dbReference>
<dbReference type="PANTHER" id="PTHR43510:SF1">
    <property type="entry name" value="AMINOTRANSFERASE FUNCTION, HYPOTHETICAL (EUROFUNG)"/>
    <property type="match status" value="1"/>
</dbReference>
<reference evidence="2" key="1">
    <citation type="submission" date="2024-06" db="EMBL/GenBank/DDBJ databases">
        <title>Caulobacter inopinatus, sp. nov.</title>
        <authorList>
            <person name="Donachie S.P."/>
        </authorList>
    </citation>
    <scope>NUCLEOTIDE SEQUENCE</scope>
    <source>
        <strain evidence="2">73W</strain>
    </source>
</reference>
<dbReference type="PANTHER" id="PTHR43510">
    <property type="entry name" value="AMINOTRANSFERASE FUNCTION, HYPOTHETICAL (EUROFUNG)"/>
    <property type="match status" value="1"/>
</dbReference>
<sequence length="359" mass="38210">MRTALARCAETPEAIVLFDSTIPEPTELLAGVIGRAFSDKVTDRYESVFASGNRFVAQAVAKRAGVSPDQVIGAAGATSAMAMAIRAFVQPGERVLVETPGFDLLATLAREAGAVVDLLPRWAPHFSVDPAELEVAIRPDTRLILLTQLHNPTGAALSRQALDDIAQVARKRSVKVLIDAVYADFLGEAGAVPPHPEFIVAGSLSKVHGLFALRCGWLTASGEDIARIEAANPQGDLAVSKLTHAIGALVLEDLEPFDAHWRACLGATRSAVEPHIRAMIQEGLLDGALPQAGCMYFPRVVGVEDTLALSEALWAQDRLIVAPGEHFGLAGHIRIGLGGEPDLLERGLIRLANALRRET</sequence>
<dbReference type="GO" id="GO:0030170">
    <property type="term" value="F:pyridoxal phosphate binding"/>
    <property type="evidence" value="ECO:0007669"/>
    <property type="project" value="InterPro"/>
</dbReference>
<dbReference type="InterPro" id="IPR004839">
    <property type="entry name" value="Aminotransferase_I/II_large"/>
</dbReference>
<keyword evidence="2" id="KW-0032">Aminotransferase</keyword>
<dbReference type="InterPro" id="IPR015422">
    <property type="entry name" value="PyrdxlP-dep_Trfase_small"/>
</dbReference>